<dbReference type="Proteomes" id="UP001204953">
    <property type="component" value="Unassembled WGS sequence"/>
</dbReference>
<sequence length="117" mass="13044">MAAKTRSYQEYLIESLKEPSEAALYLWAILQEENPESNLLPLALRDVAEALGEVNLSPEEAKLHLDKLDELMKKGGVETIYGLLNWLKTLGLILTVVVDEDAEDHLNKIPNASEVTV</sequence>
<gene>
    <name evidence="1" type="ORF">NJ959_03340</name>
</gene>
<reference evidence="1" key="1">
    <citation type="submission" date="2022-06" db="EMBL/GenBank/DDBJ databases">
        <title>New cyanobacteria of genus Symplocastrum in benthos of Lake Baikal.</title>
        <authorList>
            <person name="Sorokovikova E."/>
            <person name="Tikhonova I."/>
            <person name="Krasnopeev A."/>
            <person name="Evseev P."/>
            <person name="Gladkikh A."/>
            <person name="Belykh O."/>
        </authorList>
    </citation>
    <scope>NUCLEOTIDE SEQUENCE</scope>
    <source>
        <strain evidence="1">BBK-W-15</strain>
    </source>
</reference>
<evidence type="ECO:0000313" key="1">
    <source>
        <dbReference type="EMBL" id="MCP2727508.1"/>
    </source>
</evidence>
<evidence type="ECO:0000313" key="2">
    <source>
        <dbReference type="Proteomes" id="UP001204953"/>
    </source>
</evidence>
<keyword evidence="2" id="KW-1185">Reference proteome</keyword>
<protein>
    <submittedName>
        <fullName evidence="1">Transcriptional regulator</fullName>
    </submittedName>
</protein>
<dbReference type="EMBL" id="JAMZMM010000017">
    <property type="protein sequence ID" value="MCP2727508.1"/>
    <property type="molecule type" value="Genomic_DNA"/>
</dbReference>
<comment type="caution">
    <text evidence="1">The sequence shown here is derived from an EMBL/GenBank/DDBJ whole genome shotgun (WGS) entry which is preliminary data.</text>
</comment>
<organism evidence="1 2">
    <name type="scientific">Limnofasciculus baicalensis BBK-W-15</name>
    <dbReference type="NCBI Taxonomy" id="2699891"/>
    <lineage>
        <taxon>Bacteria</taxon>
        <taxon>Bacillati</taxon>
        <taxon>Cyanobacteriota</taxon>
        <taxon>Cyanophyceae</taxon>
        <taxon>Coleofasciculales</taxon>
        <taxon>Coleofasciculaceae</taxon>
        <taxon>Limnofasciculus</taxon>
        <taxon>Limnofasciculus baicalensis</taxon>
    </lineage>
</organism>
<dbReference type="AlphaFoldDB" id="A0AAE3GPG2"/>
<accession>A0AAE3GPG2</accession>
<dbReference type="RefSeq" id="WP_254010324.1">
    <property type="nucleotide sequence ID" value="NZ_JAMZMM010000017.1"/>
</dbReference>
<name>A0AAE3GPG2_9CYAN</name>
<proteinExistence type="predicted"/>